<proteinExistence type="predicted"/>
<evidence type="ECO:0000256" key="1">
    <source>
        <dbReference type="SAM" id="MobiDB-lite"/>
    </source>
</evidence>
<sequence>MAFTTSLKDFSNLPDLSLPPWKDVAPLRSFAKPAVDRFLRQLDPRLHVHVAPDEHLSVATQFLSKRILVALHDLNHLIAAESASTCNSNPSPLLVDDDMDWPAFRALLLEVDDLQTRASNSGSKSSAGSGADADADAGPSDISAHGVSSPPPSKSSAVNPSIHPSEQINPSRLGGASPRLA</sequence>
<protein>
    <submittedName>
        <fullName evidence="2">Uncharacterized protein</fullName>
    </submittedName>
</protein>
<keyword evidence="3" id="KW-1185">Reference proteome</keyword>
<organism evidence="2 3">
    <name type="scientific">Mycena chlorophos</name>
    <name type="common">Agaric fungus</name>
    <name type="synonym">Agaricus chlorophos</name>
    <dbReference type="NCBI Taxonomy" id="658473"/>
    <lineage>
        <taxon>Eukaryota</taxon>
        <taxon>Fungi</taxon>
        <taxon>Dikarya</taxon>
        <taxon>Basidiomycota</taxon>
        <taxon>Agaricomycotina</taxon>
        <taxon>Agaricomycetes</taxon>
        <taxon>Agaricomycetidae</taxon>
        <taxon>Agaricales</taxon>
        <taxon>Marasmiineae</taxon>
        <taxon>Mycenaceae</taxon>
        <taxon>Mycena</taxon>
    </lineage>
</organism>
<accession>A0ABQ0L428</accession>
<feature type="region of interest" description="Disordered" evidence="1">
    <location>
        <begin position="116"/>
        <end position="181"/>
    </location>
</feature>
<feature type="compositionally biased region" description="Low complexity" evidence="1">
    <location>
        <begin position="118"/>
        <end position="144"/>
    </location>
</feature>
<dbReference type="Proteomes" id="UP000815677">
    <property type="component" value="Unassembled WGS sequence"/>
</dbReference>
<evidence type="ECO:0000313" key="2">
    <source>
        <dbReference type="EMBL" id="GAT45898.1"/>
    </source>
</evidence>
<gene>
    <name evidence="2" type="ORF">MCHLO_03449</name>
</gene>
<dbReference type="EMBL" id="DF841933">
    <property type="protein sequence ID" value="GAT45898.1"/>
    <property type="molecule type" value="Genomic_DNA"/>
</dbReference>
<evidence type="ECO:0000313" key="3">
    <source>
        <dbReference type="Proteomes" id="UP000815677"/>
    </source>
</evidence>
<name>A0ABQ0L428_MYCCL</name>
<reference evidence="2" key="1">
    <citation type="submission" date="2014-09" db="EMBL/GenBank/DDBJ databases">
        <title>Genome sequence of the luminous mushroom Mycena chlorophos for searching fungal bioluminescence genes.</title>
        <authorList>
            <person name="Tanaka Y."/>
            <person name="Kasuga D."/>
            <person name="Oba Y."/>
            <person name="Hase S."/>
            <person name="Sato K."/>
            <person name="Oba Y."/>
            <person name="Sakakibara Y."/>
        </authorList>
    </citation>
    <scope>NUCLEOTIDE SEQUENCE</scope>
</reference>